<reference evidence="8 9" key="2">
    <citation type="journal article" date="2021" name="Int. J. Syst. Evol. Microbiol.">
        <title>Isolation and Polyphasic Characterization of Desulfuromonas versatilis sp. Nov., an Electrogenic Bacteria Capable of Versatile Metabolism Isolated from a Graphene Oxide-Reducing Enrichment Culture.</title>
        <authorList>
            <person name="Xie L."/>
            <person name="Yoshida N."/>
            <person name="Ishii S."/>
            <person name="Meng L."/>
        </authorList>
    </citation>
    <scope>NUCLEOTIDE SEQUENCE [LARGE SCALE GENOMIC DNA]</scope>
    <source>
        <strain evidence="8 9">NIT-T3</strain>
    </source>
</reference>
<dbReference type="PROSITE" id="PS01162">
    <property type="entry name" value="QOR_ZETA_CRYSTAL"/>
    <property type="match status" value="1"/>
</dbReference>
<evidence type="ECO:0000256" key="3">
    <source>
        <dbReference type="ARBA" id="ARBA00022490"/>
    </source>
</evidence>
<evidence type="ECO:0000259" key="7">
    <source>
        <dbReference type="SMART" id="SM00829"/>
    </source>
</evidence>
<accession>A0ABN6DX60</accession>
<dbReference type="Gene3D" id="3.40.50.720">
    <property type="entry name" value="NAD(P)-binding Rossmann-like Domain"/>
    <property type="match status" value="1"/>
</dbReference>
<evidence type="ECO:0000313" key="9">
    <source>
        <dbReference type="Proteomes" id="UP001319827"/>
    </source>
</evidence>
<keyword evidence="6" id="KW-0007">Acetylation</keyword>
<dbReference type="InterPro" id="IPR002364">
    <property type="entry name" value="Quin_OxRdtase/zeta-crystal_CS"/>
</dbReference>
<organism evidence="8 9">
    <name type="scientific">Desulfuromonas versatilis</name>
    <dbReference type="NCBI Taxonomy" id="2802975"/>
    <lineage>
        <taxon>Bacteria</taxon>
        <taxon>Pseudomonadati</taxon>
        <taxon>Thermodesulfobacteriota</taxon>
        <taxon>Desulfuromonadia</taxon>
        <taxon>Desulfuromonadales</taxon>
        <taxon>Desulfuromonadaceae</taxon>
        <taxon>Desulfuromonas</taxon>
    </lineage>
</organism>
<dbReference type="InterPro" id="IPR013154">
    <property type="entry name" value="ADH-like_N"/>
</dbReference>
<evidence type="ECO:0000256" key="2">
    <source>
        <dbReference type="ARBA" id="ARBA00011881"/>
    </source>
</evidence>
<keyword evidence="3" id="KW-0963">Cytoplasm</keyword>
<proteinExistence type="predicted"/>
<dbReference type="EMBL" id="AP024355">
    <property type="protein sequence ID" value="BCR04700.1"/>
    <property type="molecule type" value="Genomic_DNA"/>
</dbReference>
<comment type="subunit">
    <text evidence="2">Homotetramer.</text>
</comment>
<evidence type="ECO:0000256" key="1">
    <source>
        <dbReference type="ARBA" id="ARBA00004496"/>
    </source>
</evidence>
<dbReference type="PANTHER" id="PTHR44154:SF1">
    <property type="entry name" value="QUINONE OXIDOREDUCTASE"/>
    <property type="match status" value="1"/>
</dbReference>
<dbReference type="SMART" id="SM00829">
    <property type="entry name" value="PKS_ER"/>
    <property type="match status" value="1"/>
</dbReference>
<dbReference type="PANTHER" id="PTHR44154">
    <property type="entry name" value="QUINONE OXIDOREDUCTASE"/>
    <property type="match status" value="1"/>
</dbReference>
<dbReference type="RefSeq" id="WP_221252154.1">
    <property type="nucleotide sequence ID" value="NZ_AP024355.1"/>
</dbReference>
<dbReference type="InterPro" id="IPR020843">
    <property type="entry name" value="ER"/>
</dbReference>
<comment type="subcellular location">
    <subcellularLocation>
        <location evidence="1">Cytoplasm</location>
    </subcellularLocation>
</comment>
<keyword evidence="4" id="KW-0521">NADP</keyword>
<evidence type="ECO:0000256" key="4">
    <source>
        <dbReference type="ARBA" id="ARBA00022857"/>
    </source>
</evidence>
<dbReference type="Proteomes" id="UP001319827">
    <property type="component" value="Chromosome"/>
</dbReference>
<evidence type="ECO:0000256" key="6">
    <source>
        <dbReference type="ARBA" id="ARBA00022990"/>
    </source>
</evidence>
<feature type="domain" description="Enoyl reductase (ER)" evidence="7">
    <location>
        <begin position="10"/>
        <end position="318"/>
    </location>
</feature>
<keyword evidence="9" id="KW-1185">Reference proteome</keyword>
<dbReference type="InterPro" id="IPR011032">
    <property type="entry name" value="GroES-like_sf"/>
</dbReference>
<dbReference type="InterPro" id="IPR013149">
    <property type="entry name" value="ADH-like_C"/>
</dbReference>
<keyword evidence="5" id="KW-0694">RNA-binding</keyword>
<reference evidence="8 9" key="1">
    <citation type="journal article" date="2016" name="C (Basel)">
        <title>Selective Growth of and Electricity Production by Marine Exoelectrogenic Bacteria in Self-Aggregated Hydrogel of Microbially Reduced Graphene Oxide.</title>
        <authorList>
            <person name="Yoshida N."/>
            <person name="Goto Y."/>
            <person name="Miyata Y."/>
        </authorList>
    </citation>
    <scope>NUCLEOTIDE SEQUENCE [LARGE SCALE GENOMIC DNA]</scope>
    <source>
        <strain evidence="8 9">NIT-T3</strain>
    </source>
</reference>
<dbReference type="Pfam" id="PF00107">
    <property type="entry name" value="ADH_zinc_N"/>
    <property type="match status" value="1"/>
</dbReference>
<dbReference type="InterPro" id="IPR051603">
    <property type="entry name" value="Zinc-ADH_QOR/CCCR"/>
</dbReference>
<dbReference type="CDD" id="cd08253">
    <property type="entry name" value="zeta_crystallin"/>
    <property type="match status" value="1"/>
</dbReference>
<dbReference type="SUPFAM" id="SSF50129">
    <property type="entry name" value="GroES-like"/>
    <property type="match status" value="1"/>
</dbReference>
<dbReference type="SUPFAM" id="SSF51735">
    <property type="entry name" value="NAD(P)-binding Rossmann-fold domains"/>
    <property type="match status" value="1"/>
</dbReference>
<dbReference type="InterPro" id="IPR036291">
    <property type="entry name" value="NAD(P)-bd_dom_sf"/>
</dbReference>
<dbReference type="Pfam" id="PF08240">
    <property type="entry name" value="ADH_N"/>
    <property type="match status" value="1"/>
</dbReference>
<dbReference type="Gene3D" id="3.90.180.10">
    <property type="entry name" value="Medium-chain alcohol dehydrogenases, catalytic domain"/>
    <property type="match status" value="1"/>
</dbReference>
<gene>
    <name evidence="8" type="ORF">DESUT3_17690</name>
</gene>
<protein>
    <submittedName>
        <fullName evidence="8">Quinone oxidoreductase</fullName>
    </submittedName>
</protein>
<sequence>MKAIRVHQVGAPEVMRLEEIPDLKPGQSQVVVAMKAIGVNPVDTYIRSGNYPLRGDLPFTPGFDGAGVIEQVGPGVGHLQAGDRVYLSGCLSGSYAEKVLCEESQVYPLPANTSFAQGAALGIPYSTAWYGLFCRAQAQPGDFVLIHGASGGVGSAAVQIARAAGLRVTGTASSDKGKALVLKNGAHQVLDHSQPGYLERIPELTCKHGMDVVLEMLADVNLGKDLTILAPGGRVVVIGCRGTVEINPRETMGRNAAILGLVIFNATAAERRRIHAALGAGLENGSLNPVVGREMPLKDAPEAHHAVMAKGAYGKIVLVP</sequence>
<evidence type="ECO:0000313" key="8">
    <source>
        <dbReference type="EMBL" id="BCR04700.1"/>
    </source>
</evidence>
<name>A0ABN6DX60_9BACT</name>
<evidence type="ECO:0000256" key="5">
    <source>
        <dbReference type="ARBA" id="ARBA00022884"/>
    </source>
</evidence>